<organism evidence="1">
    <name type="scientific">bioreactor metagenome</name>
    <dbReference type="NCBI Taxonomy" id="1076179"/>
    <lineage>
        <taxon>unclassified sequences</taxon>
        <taxon>metagenomes</taxon>
        <taxon>ecological metagenomes</taxon>
    </lineage>
</organism>
<name>A0A645CXS4_9ZZZZ</name>
<dbReference type="AlphaFoldDB" id="A0A645CXS4"/>
<sequence>MPQFSWMEEILARFESVILERLKKLNLDIVNARKELEGMLKTGGNHE</sequence>
<gene>
    <name evidence="1" type="ORF">SDC9_128730</name>
</gene>
<proteinExistence type="predicted"/>
<protein>
    <submittedName>
        <fullName evidence="1">Uncharacterized protein</fullName>
    </submittedName>
</protein>
<accession>A0A645CXS4</accession>
<reference evidence="1" key="1">
    <citation type="submission" date="2019-08" db="EMBL/GenBank/DDBJ databases">
        <authorList>
            <person name="Kucharzyk K."/>
            <person name="Murdoch R.W."/>
            <person name="Higgins S."/>
            <person name="Loffler F."/>
        </authorList>
    </citation>
    <scope>NUCLEOTIDE SEQUENCE</scope>
</reference>
<evidence type="ECO:0000313" key="1">
    <source>
        <dbReference type="EMBL" id="MPM81673.1"/>
    </source>
</evidence>
<dbReference type="EMBL" id="VSSQ01030959">
    <property type="protein sequence ID" value="MPM81673.1"/>
    <property type="molecule type" value="Genomic_DNA"/>
</dbReference>
<comment type="caution">
    <text evidence="1">The sequence shown here is derived from an EMBL/GenBank/DDBJ whole genome shotgun (WGS) entry which is preliminary data.</text>
</comment>